<organism evidence="4 5">
    <name type="scientific">Zophobas morio</name>
    <dbReference type="NCBI Taxonomy" id="2755281"/>
    <lineage>
        <taxon>Eukaryota</taxon>
        <taxon>Metazoa</taxon>
        <taxon>Ecdysozoa</taxon>
        <taxon>Arthropoda</taxon>
        <taxon>Hexapoda</taxon>
        <taxon>Insecta</taxon>
        <taxon>Pterygota</taxon>
        <taxon>Neoptera</taxon>
        <taxon>Endopterygota</taxon>
        <taxon>Coleoptera</taxon>
        <taxon>Polyphaga</taxon>
        <taxon>Cucujiformia</taxon>
        <taxon>Tenebrionidae</taxon>
        <taxon>Zophobas</taxon>
    </lineage>
</organism>
<name>A0AA38M0N2_9CUCU</name>
<evidence type="ECO:0000256" key="2">
    <source>
        <dbReference type="ARBA" id="ARBA00023172"/>
    </source>
</evidence>
<dbReference type="PANTHER" id="PTHR30349:SF41">
    <property type="entry name" value="INTEGRASE_RECOMBINASE PROTEIN MJ0367-RELATED"/>
    <property type="match status" value="1"/>
</dbReference>
<comment type="caution">
    <text evidence="4">The sequence shown here is derived from an EMBL/GenBank/DDBJ whole genome shotgun (WGS) entry which is preliminary data.</text>
</comment>
<accession>A0AA38M0N2</accession>
<dbReference type="GO" id="GO:0006310">
    <property type="term" value="P:DNA recombination"/>
    <property type="evidence" value="ECO:0007669"/>
    <property type="project" value="UniProtKB-KW"/>
</dbReference>
<evidence type="ECO:0000313" key="4">
    <source>
        <dbReference type="EMBL" id="KAJ3639156.1"/>
    </source>
</evidence>
<dbReference type="Pfam" id="PF00589">
    <property type="entry name" value="Phage_integrase"/>
    <property type="match status" value="1"/>
</dbReference>
<dbReference type="PROSITE" id="PS51898">
    <property type="entry name" value="TYR_RECOMBINASE"/>
    <property type="match status" value="1"/>
</dbReference>
<reference evidence="4" key="1">
    <citation type="journal article" date="2023" name="G3 (Bethesda)">
        <title>Whole genome assemblies of Zophobas morio and Tenebrio molitor.</title>
        <authorList>
            <person name="Kaur S."/>
            <person name="Stinson S.A."/>
            <person name="diCenzo G.C."/>
        </authorList>
    </citation>
    <scope>NUCLEOTIDE SEQUENCE</scope>
    <source>
        <strain evidence="4">QUZm001</strain>
    </source>
</reference>
<evidence type="ECO:0000256" key="1">
    <source>
        <dbReference type="ARBA" id="ARBA00023125"/>
    </source>
</evidence>
<proteinExistence type="predicted"/>
<gene>
    <name evidence="4" type="ORF">Zmor_004027</name>
</gene>
<sequence>MSDSDEFGCTPPELRAAASAAAQNLLPIKSKGRYECTYQKFLDWCHKNKVAKCSENVLLAYFKEIVHKRSLWSVYSMLKSCIILKQNIDISKFSKLILYIKRQTQQHQPKKSAVLEDAHIAKCIAKAPDSTFLMMKAALVFGISGMCRRGELCNMKPSDLEFKTDIIVVTVPETKTNTPRTFVVSHPQWIDIIKKYNSLRKTNDSRFFLTYHNGKCTKSPVGINTIGKIPSRIAEYLHLLHPEHFTGHCFRRSAATAMANHGQGLIAIKQLGGWKSSAVAETYIQDSLQNKIDLSRKVIPEQDCLPSTSSTPVTSLGFTAASAVEHEIINAQETSTPISIKNCSNCTINFNIGVFNNYSNPPPSSTN</sequence>
<keyword evidence="2" id="KW-0233">DNA recombination</keyword>
<dbReference type="Gene3D" id="1.10.443.10">
    <property type="entry name" value="Intergrase catalytic core"/>
    <property type="match status" value="1"/>
</dbReference>
<dbReference type="PANTHER" id="PTHR30349">
    <property type="entry name" value="PHAGE INTEGRASE-RELATED"/>
    <property type="match status" value="1"/>
</dbReference>
<dbReference type="EMBL" id="JALNTZ010000012">
    <property type="protein sequence ID" value="KAJ3639156.1"/>
    <property type="molecule type" value="Genomic_DNA"/>
</dbReference>
<dbReference type="GO" id="GO:0015074">
    <property type="term" value="P:DNA integration"/>
    <property type="evidence" value="ECO:0007669"/>
    <property type="project" value="InterPro"/>
</dbReference>
<evidence type="ECO:0000313" key="5">
    <source>
        <dbReference type="Proteomes" id="UP001168821"/>
    </source>
</evidence>
<feature type="domain" description="Tyr recombinase" evidence="3">
    <location>
        <begin position="107"/>
        <end position="296"/>
    </location>
</feature>
<dbReference type="InterPro" id="IPR013762">
    <property type="entry name" value="Integrase-like_cat_sf"/>
</dbReference>
<dbReference type="GO" id="GO:0003677">
    <property type="term" value="F:DNA binding"/>
    <property type="evidence" value="ECO:0007669"/>
    <property type="project" value="UniProtKB-KW"/>
</dbReference>
<dbReference type="SUPFAM" id="SSF56349">
    <property type="entry name" value="DNA breaking-rejoining enzymes"/>
    <property type="match status" value="1"/>
</dbReference>
<evidence type="ECO:0000259" key="3">
    <source>
        <dbReference type="PROSITE" id="PS51898"/>
    </source>
</evidence>
<dbReference type="AlphaFoldDB" id="A0AA38M0N2"/>
<dbReference type="InterPro" id="IPR002104">
    <property type="entry name" value="Integrase_catalytic"/>
</dbReference>
<keyword evidence="5" id="KW-1185">Reference proteome</keyword>
<dbReference type="CDD" id="cd00397">
    <property type="entry name" value="DNA_BRE_C"/>
    <property type="match status" value="1"/>
</dbReference>
<dbReference type="Proteomes" id="UP001168821">
    <property type="component" value="Unassembled WGS sequence"/>
</dbReference>
<dbReference type="InterPro" id="IPR050090">
    <property type="entry name" value="Tyrosine_recombinase_XerCD"/>
</dbReference>
<dbReference type="InterPro" id="IPR011010">
    <property type="entry name" value="DNA_brk_join_enz"/>
</dbReference>
<protein>
    <recommendedName>
        <fullName evidence="3">Tyr recombinase domain-containing protein</fullName>
    </recommendedName>
</protein>
<keyword evidence="1" id="KW-0238">DNA-binding</keyword>